<evidence type="ECO:0000313" key="2">
    <source>
        <dbReference type="Proteomes" id="UP001165083"/>
    </source>
</evidence>
<evidence type="ECO:0000313" key="1">
    <source>
        <dbReference type="EMBL" id="GMF17942.1"/>
    </source>
</evidence>
<sequence>MLQQVVPRAHGVSSWPILNLCCIASIITASHPGGGTDLTAKSRPHQRSLLNSLTDAQVQFLKLFARHRLVATMRRSLFLTLMMLVATCSDYFVSGDDSQTINPRPNADQHFASIETITRYLRGMQNEGESQVADSTPGPEERGINLDKLLSLTKKKPNAQALKSFSSGKKPKLSKVKRLMEKDPNLSKLRSLVGTSLTKFTPEQAKSIRGFVAKNPSKGLMIVKFCCTVVLRQRSLECR</sequence>
<proteinExistence type="predicted"/>
<accession>A0A9W6WV58</accession>
<protein>
    <submittedName>
        <fullName evidence="1">Unnamed protein product</fullName>
    </submittedName>
</protein>
<keyword evidence="2" id="KW-1185">Reference proteome</keyword>
<reference evidence="1" key="1">
    <citation type="submission" date="2023-04" db="EMBL/GenBank/DDBJ databases">
        <title>Phytophthora lilii NBRC 32176.</title>
        <authorList>
            <person name="Ichikawa N."/>
            <person name="Sato H."/>
            <person name="Tonouchi N."/>
        </authorList>
    </citation>
    <scope>NUCLEOTIDE SEQUENCE</scope>
    <source>
        <strain evidence="1">NBRC 32176</strain>
    </source>
</reference>
<gene>
    <name evidence="1" type="ORF">Plil01_000663500</name>
</gene>
<comment type="caution">
    <text evidence="1">The sequence shown here is derived from an EMBL/GenBank/DDBJ whole genome shotgun (WGS) entry which is preliminary data.</text>
</comment>
<dbReference type="OrthoDB" id="97274at2759"/>
<dbReference type="Proteomes" id="UP001165083">
    <property type="component" value="Unassembled WGS sequence"/>
</dbReference>
<dbReference type="AlphaFoldDB" id="A0A9W6WV58"/>
<name>A0A9W6WV58_9STRA</name>
<organism evidence="1 2">
    <name type="scientific">Phytophthora lilii</name>
    <dbReference type="NCBI Taxonomy" id="2077276"/>
    <lineage>
        <taxon>Eukaryota</taxon>
        <taxon>Sar</taxon>
        <taxon>Stramenopiles</taxon>
        <taxon>Oomycota</taxon>
        <taxon>Peronosporomycetes</taxon>
        <taxon>Peronosporales</taxon>
        <taxon>Peronosporaceae</taxon>
        <taxon>Phytophthora</taxon>
    </lineage>
</organism>
<dbReference type="EMBL" id="BSXW01000300">
    <property type="protein sequence ID" value="GMF17942.1"/>
    <property type="molecule type" value="Genomic_DNA"/>
</dbReference>